<sequence>MISPSIKDSLTAFVALLGLSQHASASHQPQDVAMPDDVEASTTSLRYGHCYIIKNSNAEELGHQPGAWGYLRFGAGNKRTTFRVCESLGRCTLPQPSPYRQILWNPARFWLFDVEGNDHSKNGAFVAANSQPFGSGGQTYAAGTTYRYYLNFVGENNHCDADRRYLGNCGVKLRVDNLRDDKGLAIGSDKLLRVTASASSYINVTFHERECPEHKDSALTEEL</sequence>
<dbReference type="STRING" id="268505.A0A2A9PLB6"/>
<keyword evidence="1" id="KW-0732">Signal</keyword>
<dbReference type="AlphaFoldDB" id="A0A2A9PLB6"/>
<comment type="caution">
    <text evidence="2">The sequence shown here is derived from an EMBL/GenBank/DDBJ whole genome shotgun (WGS) entry which is preliminary data.</text>
</comment>
<gene>
    <name evidence="2" type="ORF">XA68_14828</name>
</gene>
<protein>
    <submittedName>
        <fullName evidence="2">Uncharacterized protein</fullName>
    </submittedName>
</protein>
<evidence type="ECO:0000313" key="3">
    <source>
        <dbReference type="Proteomes" id="UP000037136"/>
    </source>
</evidence>
<reference evidence="2 3" key="2">
    <citation type="journal article" date="2017" name="Sci. Rep.">
        <title>Ant-infecting Ophiocordyceps genomes reveal a high diversity of potential behavioral manipulation genes and a possible major role for enterotoxins.</title>
        <authorList>
            <person name="de Bekker C."/>
            <person name="Ohm R.A."/>
            <person name="Evans H.C."/>
            <person name="Brachmann A."/>
            <person name="Hughes D.P."/>
        </authorList>
    </citation>
    <scope>NUCLEOTIDE SEQUENCE [LARGE SCALE GENOMIC DNA]</scope>
    <source>
        <strain evidence="2 3">SC16a</strain>
    </source>
</reference>
<evidence type="ECO:0000313" key="2">
    <source>
        <dbReference type="EMBL" id="PFH62159.1"/>
    </source>
</evidence>
<reference evidence="2 3" key="1">
    <citation type="journal article" date="2015" name="BMC Genomics">
        <title>Gene expression during zombie ant biting behavior reflects the complexity underlying fungal parasitic behavioral manipulation.</title>
        <authorList>
            <person name="de Bekker C."/>
            <person name="Ohm R.A."/>
            <person name="Loreto R.G."/>
            <person name="Sebastian A."/>
            <person name="Albert I."/>
            <person name="Merrow M."/>
            <person name="Brachmann A."/>
            <person name="Hughes D.P."/>
        </authorList>
    </citation>
    <scope>NUCLEOTIDE SEQUENCE [LARGE SCALE GENOMIC DNA]</scope>
    <source>
        <strain evidence="2 3">SC16a</strain>
    </source>
</reference>
<evidence type="ECO:0000256" key="1">
    <source>
        <dbReference type="SAM" id="SignalP"/>
    </source>
</evidence>
<feature type="signal peptide" evidence="1">
    <location>
        <begin position="1"/>
        <end position="25"/>
    </location>
</feature>
<organism evidence="2 3">
    <name type="scientific">Ophiocordyceps unilateralis</name>
    <name type="common">Zombie-ant fungus</name>
    <name type="synonym">Torrubia unilateralis</name>
    <dbReference type="NCBI Taxonomy" id="268505"/>
    <lineage>
        <taxon>Eukaryota</taxon>
        <taxon>Fungi</taxon>
        <taxon>Dikarya</taxon>
        <taxon>Ascomycota</taxon>
        <taxon>Pezizomycotina</taxon>
        <taxon>Sordariomycetes</taxon>
        <taxon>Hypocreomycetidae</taxon>
        <taxon>Hypocreales</taxon>
        <taxon>Ophiocordycipitaceae</taxon>
        <taxon>Ophiocordyceps</taxon>
    </lineage>
</organism>
<dbReference type="Proteomes" id="UP000037136">
    <property type="component" value="Unassembled WGS sequence"/>
</dbReference>
<feature type="chain" id="PRO_5012947809" evidence="1">
    <location>
        <begin position="26"/>
        <end position="223"/>
    </location>
</feature>
<dbReference type="OrthoDB" id="4917178at2759"/>
<proteinExistence type="predicted"/>
<name>A0A2A9PLB6_OPHUN</name>
<keyword evidence="3" id="KW-1185">Reference proteome</keyword>
<dbReference type="EMBL" id="LAZP02000039">
    <property type="protein sequence ID" value="PFH62159.1"/>
    <property type="molecule type" value="Genomic_DNA"/>
</dbReference>
<accession>A0A2A9PLB6</accession>